<dbReference type="PANTHER" id="PTHR47691">
    <property type="entry name" value="REGULATOR-RELATED"/>
    <property type="match status" value="1"/>
</dbReference>
<dbReference type="Gene3D" id="3.40.50.300">
    <property type="entry name" value="P-loop containing nucleotide triphosphate hydrolases"/>
    <property type="match status" value="1"/>
</dbReference>
<dbReference type="SMART" id="SM01043">
    <property type="entry name" value="BTAD"/>
    <property type="match status" value="1"/>
</dbReference>
<dbReference type="InterPro" id="IPR016032">
    <property type="entry name" value="Sig_transdc_resp-reg_C-effctor"/>
</dbReference>
<dbReference type="PANTHER" id="PTHR47691:SF3">
    <property type="entry name" value="HTH-TYPE TRANSCRIPTIONAL REGULATOR RV0890C-RELATED"/>
    <property type="match status" value="1"/>
</dbReference>
<dbReference type="AlphaFoldDB" id="A0A6J4UD21"/>
<dbReference type="InterPro" id="IPR005158">
    <property type="entry name" value="BTAD"/>
</dbReference>
<dbReference type="SUPFAM" id="SSF48452">
    <property type="entry name" value="TPR-like"/>
    <property type="match status" value="3"/>
</dbReference>
<dbReference type="PRINTS" id="PR00364">
    <property type="entry name" value="DISEASERSIST"/>
</dbReference>
<proteinExistence type="predicted"/>
<evidence type="ECO:0000256" key="1">
    <source>
        <dbReference type="SAM" id="MobiDB-lite"/>
    </source>
</evidence>
<accession>A0A6J4UD21</accession>
<feature type="compositionally biased region" description="Basic and acidic residues" evidence="1">
    <location>
        <begin position="247"/>
        <end position="258"/>
    </location>
</feature>
<dbReference type="EMBL" id="CADCWG010000086">
    <property type="protein sequence ID" value="CAA9546857.1"/>
    <property type="molecule type" value="Genomic_DNA"/>
</dbReference>
<dbReference type="InterPro" id="IPR036388">
    <property type="entry name" value="WH-like_DNA-bd_sf"/>
</dbReference>
<dbReference type="Gene3D" id="1.10.10.10">
    <property type="entry name" value="Winged helix-like DNA-binding domain superfamily/Winged helix DNA-binding domain"/>
    <property type="match status" value="1"/>
</dbReference>
<name>A0A6J4UD21_9BACT</name>
<dbReference type="Pfam" id="PF03704">
    <property type="entry name" value="BTAD"/>
    <property type="match status" value="1"/>
</dbReference>
<dbReference type="InterPro" id="IPR019734">
    <property type="entry name" value="TPR_rpt"/>
</dbReference>
<dbReference type="Pfam" id="PF13374">
    <property type="entry name" value="TPR_10"/>
    <property type="match status" value="2"/>
</dbReference>
<feature type="domain" description="Bacterial transcriptional activator" evidence="2">
    <location>
        <begin position="117"/>
        <end position="257"/>
    </location>
</feature>
<protein>
    <recommendedName>
        <fullName evidence="2">Bacterial transcriptional activator domain-containing protein</fullName>
    </recommendedName>
</protein>
<organism evidence="3">
    <name type="scientific">uncultured Thermomicrobiales bacterium</name>
    <dbReference type="NCBI Taxonomy" id="1645740"/>
    <lineage>
        <taxon>Bacteria</taxon>
        <taxon>Pseudomonadati</taxon>
        <taxon>Thermomicrobiota</taxon>
        <taxon>Thermomicrobia</taxon>
        <taxon>Thermomicrobiales</taxon>
        <taxon>environmental samples</taxon>
    </lineage>
</organism>
<dbReference type="SMART" id="SM00028">
    <property type="entry name" value="TPR"/>
    <property type="match status" value="5"/>
</dbReference>
<reference evidence="3" key="1">
    <citation type="submission" date="2020-02" db="EMBL/GenBank/DDBJ databases">
        <authorList>
            <person name="Meier V. D."/>
        </authorList>
    </citation>
    <scope>NUCLEOTIDE SEQUENCE</scope>
    <source>
        <strain evidence="3">AVDCRST_MAG49</strain>
    </source>
</reference>
<dbReference type="SUPFAM" id="SSF52540">
    <property type="entry name" value="P-loop containing nucleoside triphosphate hydrolases"/>
    <property type="match status" value="1"/>
</dbReference>
<dbReference type="SUPFAM" id="SSF46894">
    <property type="entry name" value="C-terminal effector domain of the bipartite response regulators"/>
    <property type="match status" value="1"/>
</dbReference>
<dbReference type="Pfam" id="PF13424">
    <property type="entry name" value="TPR_12"/>
    <property type="match status" value="1"/>
</dbReference>
<evidence type="ECO:0000259" key="2">
    <source>
        <dbReference type="SMART" id="SM01043"/>
    </source>
</evidence>
<dbReference type="InterPro" id="IPR027417">
    <property type="entry name" value="P-loop_NTPase"/>
</dbReference>
<feature type="region of interest" description="Disordered" evidence="1">
    <location>
        <begin position="241"/>
        <end position="287"/>
    </location>
</feature>
<dbReference type="GO" id="GO:0003677">
    <property type="term" value="F:DNA binding"/>
    <property type="evidence" value="ECO:0007669"/>
    <property type="project" value="InterPro"/>
</dbReference>
<sequence>MDHSTLALPPPIRADLLGPVRLSVGDRPLPPSAWPRRAPRSLFLLLLITRGHSLARDQVLDLLWPDAPVDTSLNALYVALHGLRRVLEPDLRSGRTSAYIDLADNVLRLRPEAMGRVDVSEFEAALAAARKPVADRPDPLQEAIALYGGDLLADEPYLDWAVARREHLRTVWRGAVLDYAERERTGGRPLLALPALGRLLESDPTDEPAHRALMLAMAAAGRREDALRQFDRCARALREELDAEPSDETRALVDDLNRRPTTPPSSRAPSPRFDSLPGTPNPLVGRDREVEALEDLLLRRDVRLVTVTGPGGVGKSRLAIEAAAQSADEFADGVCFVPLAVVTDPRLVIPTIARAVGVSDTGDRPVAELVGEALREREALLVLDNLEQVLDAATDIADLLLACRRLTVLATSREPLHVRAEHEFALGPLATPEPSRHPSAGGVARFAAVELFVQRATAVRADFALTDANAPAVAALCARLDGLPLAIELASARCRTQTIESLVAGLTDRFALLTDGYRDLPPRQRTMRATIAWSYDLLSEREQALYRHLSVFVGGFSQEAAAAVAATGTASPASPLPADTRAFVDSLRALTEKALLRVTDDAGEPRYAMLETTREFGLVALERHGEVGRVRDAHAHWCLALAERAEPELTGAAQAAWGDRLDVEYANLRAALEWLLDRPDPTPALRLAASLWRFWWTRGLAREGREWLERAMALSAAADPGIRAKVLHAAAELVESLGDYRRAEDLYAESFDLSRATENAAGEIAALNGLGQAARALGALDRAQALHEQALQIAREHGNARTTATTLNNLGSVAYFRGDGAGAEARWEEGLKYLRGIGDQRAIGSIVGNLGALALMRGDIARATTLDEEALLIARGLDDVPAITHGLINLAGALFEAKDYGRSRVLFEDALARSRQSGEAYTEAVALYNIARIAEVDGDPPTAAEQFVESLTLFWRTGGLPGLAACLERLGPIAVAAGSGRQAVRLLAAASTIRDTTGASRDTVDSGEYECGLDAARAAVGPAVFDATWAEGAALETADVVEEASAFAAALRSVPLAEQTAVSD</sequence>
<dbReference type="InterPro" id="IPR011990">
    <property type="entry name" value="TPR-like_helical_dom_sf"/>
</dbReference>
<dbReference type="Gene3D" id="1.25.40.10">
    <property type="entry name" value="Tetratricopeptide repeat domain"/>
    <property type="match status" value="2"/>
</dbReference>
<dbReference type="GO" id="GO:0006355">
    <property type="term" value="P:regulation of DNA-templated transcription"/>
    <property type="evidence" value="ECO:0007669"/>
    <property type="project" value="InterPro"/>
</dbReference>
<gene>
    <name evidence="3" type="ORF">AVDCRST_MAG49-1446</name>
</gene>
<evidence type="ECO:0000313" key="3">
    <source>
        <dbReference type="EMBL" id="CAA9546857.1"/>
    </source>
</evidence>